<feature type="compositionally biased region" description="Basic and acidic residues" evidence="2">
    <location>
        <begin position="898"/>
        <end position="914"/>
    </location>
</feature>
<dbReference type="InterPro" id="IPR013103">
    <property type="entry name" value="RVT_2"/>
</dbReference>
<evidence type="ECO:0000259" key="3">
    <source>
        <dbReference type="Pfam" id="PF07727"/>
    </source>
</evidence>
<dbReference type="PANTHER" id="PTHR11439">
    <property type="entry name" value="GAG-POL-RELATED RETROTRANSPOSON"/>
    <property type="match status" value="1"/>
</dbReference>
<dbReference type="Pfam" id="PF07727">
    <property type="entry name" value="RVT_2"/>
    <property type="match status" value="1"/>
</dbReference>
<gene>
    <name evidence="5" type="ORF">Tci_041046</name>
</gene>
<sequence>MSRSVPAVESRSVLAVESRSVPAVESRLVPAVEFRSVPAVESRSVPAVESRSVPVVVSRSVPAVESRSVLAVVSRSVPAVESRSVPVVVSRSVPAVESRSVLAVVSRSKNKVQFLSQLYNGYNAGKQLNTMYRSSGGAEAALHLKTTEQKIARRNELKAKSTLLLAIPDEHLLKFHVIKDAKTLWEAIKTRFGGNKEYKKMTILKQQYENFAASRSESLDKTYDMFQKLISQLKIHVNSAHEVFAANSQGQAFASTYADDVMFSFFANQSNSPQLDNEELEHIDTDDLEEMDLKWQVAMLTMRVKRFIKKIGSSSSSDTEVNTCSKECLKSYQALQKQYDQQCEILNKANIEIIAYQLGLESLEARIVVHHKNEVVFKEDIAFLKYEVKVRDNFITEPKNQLEESLKEKDDLKLKLKKFETSSKNLTNLINSQISPKDKTGLGYDSQLNERDLNNKSDVFESASDSSLNKSKEDNNQATNRYKAGEGYHAVPPPYIGNFMPLRPDLSFVGLDDSIFKFAISETVTSVHKTKTSASKTSKECIENPKSIRPSAPIIKDWEFDCDDDCDIRPLIEQNKPSHAKINFVKSDENTKKFVIKQHTYKQAENLRKSHNSRSVKRNWNGMMTQKLRDGTEFKKKACFVCGSLYHLIKDCKVPVNTAKQSSLRAAASTSTARYVNTAATRPIMNGAKPSLNVFHKSHSLVRRAFNQRTAPKNSDLKETINTAKGNPQYPLQDQRIFDSGCSRHMKGNKSFLTDYKEIDGGFVAFGESPKGDKISRKGKIRTGKLNFEDVYFVKELKFNLFSVLQMCDKKNSVLFTETECLVLSPDFKLLDENQVLLKVPRQNNMYSFDLNNVAPLGGIEINVNAWQARQRKASDHEYILLPFMPSHLPLSLSIQSSDDKDADEAPGKGDEGVSKGSGVNNQERFDSSTQDVNTAKPSINTANTNINTGSLNINFVGSNDPSIPSLKEIDIFDDVYNDREVGVEADANNLGLSTVVSPIPTIRVHKDHPKEEEQIIKIIRTAYLPVFSLNGNAKRNKARLVAQGYTQEECIDYEEVFAPVVRIEAIRLFFAYASFMGFIVYQMDVKSAFLYGTIEEEVYVKQKDDGIFISQDKYVADILKKFNFAIVKTASTPIEPNKALIKDAEAKDVDVHLYRSMIGSLMYLTASSPDIMFAVCTCARFQVTPKTSCLHAMKRIFRYLKGQPKLGLWYLRDSLFDLKSFFNSDYAGASLNKKSITGVITSMLVMNRGCCCITIEEIVNAVVLDIDVQIRALVDGKKIIITEASIRRDLRLDDVEGTACLPNADIFEELARMGAKTTAWNEFNITMASAIIYLANNPKFNFTKYIFDNMVKNLEAGVKFYMFLRFVQMFVNHQLGEIPIDTQDTPILTQPSSSQSQRKHKSKRKQRKEIKVPHTEPQPEEHIPTPSHDSLLSVKKLEGKKKKRTHGLKRLYKVGLTARVESFKEEEDQGRMNDEDLFGVNDPDGDELIMDVTASENVEQDATVIEKEVSAAANEVVTTVESIEGITAATTPQFFKDDVKLAQTLMEIKAAKPKAKEMKAKIKEEERIAREKNETNRAMIKEWDDVQATIDVDRQAEKMLGDSSWRCDDDVTIEATPLASKSLTIVDYKIYKEGKKSYFKRADENTQNYLTFGTMFKNFNREDLEVLRSIVKEKFKNTKPVNNMDNLLFQTLKTIFEHHVKDNIWKYQQGEVKVYNWKLYDSCGVYCVTTQNMVYYLLVEKMYPFTNNILHQLWNDVRLQVNYVVEMAYDLFRLIKRQINEGYIPA</sequence>
<feature type="compositionally biased region" description="Polar residues" evidence="2">
    <location>
        <begin position="1383"/>
        <end position="1392"/>
    </location>
</feature>
<reference evidence="5" key="1">
    <citation type="journal article" date="2019" name="Sci. Rep.">
        <title>Draft genome of Tanacetum cinerariifolium, the natural source of mosquito coil.</title>
        <authorList>
            <person name="Yamashiro T."/>
            <person name="Shiraishi A."/>
            <person name="Satake H."/>
            <person name="Nakayama K."/>
        </authorList>
    </citation>
    <scope>NUCLEOTIDE SEQUENCE</scope>
</reference>
<dbReference type="EMBL" id="BKCJ010005866">
    <property type="protein sequence ID" value="GEU69068.1"/>
    <property type="molecule type" value="Genomic_DNA"/>
</dbReference>
<feature type="coiled-coil region" evidence="1">
    <location>
        <begin position="1556"/>
        <end position="1583"/>
    </location>
</feature>
<dbReference type="PANTHER" id="PTHR11439:SF495">
    <property type="entry name" value="REVERSE TRANSCRIPTASE, RNA-DEPENDENT DNA POLYMERASE-RELATED"/>
    <property type="match status" value="1"/>
</dbReference>
<evidence type="ECO:0000259" key="4">
    <source>
        <dbReference type="Pfam" id="PF22936"/>
    </source>
</evidence>
<protein>
    <submittedName>
        <fullName evidence="5">Uncharacterized protein</fullName>
    </submittedName>
</protein>
<dbReference type="InterPro" id="IPR054722">
    <property type="entry name" value="PolX-like_BBD"/>
</dbReference>
<evidence type="ECO:0000313" key="5">
    <source>
        <dbReference type="EMBL" id="GEU69068.1"/>
    </source>
</evidence>
<dbReference type="Pfam" id="PF22936">
    <property type="entry name" value="Pol_BBD"/>
    <property type="match status" value="1"/>
</dbReference>
<evidence type="ECO:0000256" key="1">
    <source>
        <dbReference type="SAM" id="Coils"/>
    </source>
</evidence>
<feature type="compositionally biased region" description="Basic and acidic residues" evidence="2">
    <location>
        <begin position="1410"/>
        <end position="1424"/>
    </location>
</feature>
<feature type="compositionally biased region" description="Polar residues" evidence="2">
    <location>
        <begin position="918"/>
        <end position="944"/>
    </location>
</feature>
<feature type="domain" description="Retrovirus-related Pol polyprotein from transposon TNT 1-94-like beta-barrel" evidence="4">
    <location>
        <begin position="737"/>
        <end position="810"/>
    </location>
</feature>
<dbReference type="Pfam" id="PF14223">
    <property type="entry name" value="Retrotran_gag_2"/>
    <property type="match status" value="1"/>
</dbReference>
<keyword evidence="1" id="KW-0175">Coiled coil</keyword>
<organism evidence="5">
    <name type="scientific">Tanacetum cinerariifolium</name>
    <name type="common">Dalmatian daisy</name>
    <name type="synonym">Chrysanthemum cinerariifolium</name>
    <dbReference type="NCBI Taxonomy" id="118510"/>
    <lineage>
        <taxon>Eukaryota</taxon>
        <taxon>Viridiplantae</taxon>
        <taxon>Streptophyta</taxon>
        <taxon>Embryophyta</taxon>
        <taxon>Tracheophyta</taxon>
        <taxon>Spermatophyta</taxon>
        <taxon>Magnoliopsida</taxon>
        <taxon>eudicotyledons</taxon>
        <taxon>Gunneridae</taxon>
        <taxon>Pentapetalae</taxon>
        <taxon>asterids</taxon>
        <taxon>campanulids</taxon>
        <taxon>Asterales</taxon>
        <taxon>Asteraceae</taxon>
        <taxon>Asteroideae</taxon>
        <taxon>Anthemideae</taxon>
        <taxon>Anthemidinae</taxon>
        <taxon>Tanacetum</taxon>
    </lineage>
</organism>
<name>A0A6L2M506_TANCI</name>
<feature type="region of interest" description="Disordered" evidence="2">
    <location>
        <begin position="895"/>
        <end position="944"/>
    </location>
</feature>
<feature type="region of interest" description="Disordered" evidence="2">
    <location>
        <begin position="1383"/>
        <end position="1429"/>
    </location>
</feature>
<feature type="coiled-coil region" evidence="1">
    <location>
        <begin position="332"/>
        <end position="366"/>
    </location>
</feature>
<feature type="coiled-coil region" evidence="1">
    <location>
        <begin position="402"/>
        <end position="429"/>
    </location>
</feature>
<accession>A0A6L2M506</accession>
<proteinExistence type="predicted"/>
<comment type="caution">
    <text evidence="5">The sequence shown here is derived from an EMBL/GenBank/DDBJ whole genome shotgun (WGS) entry which is preliminary data.</text>
</comment>
<feature type="compositionally biased region" description="Basic residues" evidence="2">
    <location>
        <begin position="1398"/>
        <end position="1409"/>
    </location>
</feature>
<evidence type="ECO:0000256" key="2">
    <source>
        <dbReference type="SAM" id="MobiDB-lite"/>
    </source>
</evidence>
<feature type="domain" description="Reverse transcriptase Ty1/copia-type" evidence="3">
    <location>
        <begin position="1035"/>
        <end position="1103"/>
    </location>
</feature>